<dbReference type="AlphaFoldDB" id="A0A4P7A239"/>
<sequence>MEMLSEKLLGERFIVWSQFFEETVAGDRILIRPEARIKRREGTSALNFEKQLRVDAVIVIFKPGSCKPTLDVHSGEWTESKPDKTQFQLMRLMEHMAWNDMKIVNLSDLCEGNEFLGLLKRCEYAGIVHSRFVSNPQSEWSNVISGADRLLYGWGKKSEAKELADVYGLLDVDDMLATHGKKPIAVWDPVKGYPKHPFPFTPKKCEAWLDDMVEVLNDQAYVQNSEKRVSV</sequence>
<proteinExistence type="predicted"/>
<dbReference type="RefSeq" id="WP_134210555.1">
    <property type="nucleotide sequence ID" value="NZ_CP038015.1"/>
</dbReference>
<gene>
    <name evidence="1" type="ORF">E2636_12860</name>
</gene>
<protein>
    <recommendedName>
        <fullName evidence="3">DUF1643 domain-containing protein</fullName>
    </recommendedName>
</protein>
<reference evidence="1 2" key="1">
    <citation type="submission" date="2019-03" db="EMBL/GenBank/DDBJ databases">
        <title>Complete genome sequence of Paenisporosarcina antarctica CGMCC 1.6503T.</title>
        <authorList>
            <person name="Rong J.-C."/>
            <person name="Chi N.-Y."/>
            <person name="Zhang Q.-F."/>
        </authorList>
    </citation>
    <scope>NUCLEOTIDE SEQUENCE [LARGE SCALE GENOMIC DNA]</scope>
    <source>
        <strain evidence="1 2">CGMCC 1.6503</strain>
    </source>
</reference>
<evidence type="ECO:0008006" key="3">
    <source>
        <dbReference type="Google" id="ProtNLM"/>
    </source>
</evidence>
<evidence type="ECO:0000313" key="1">
    <source>
        <dbReference type="EMBL" id="QBP41986.1"/>
    </source>
</evidence>
<evidence type="ECO:0000313" key="2">
    <source>
        <dbReference type="Proteomes" id="UP000294292"/>
    </source>
</evidence>
<keyword evidence="2" id="KW-1185">Reference proteome</keyword>
<dbReference type="KEGG" id="panc:E2636_12860"/>
<accession>A0A4P7A239</accession>
<name>A0A4P7A239_9BACL</name>
<dbReference type="OrthoDB" id="8478178at2"/>
<organism evidence="1 2">
    <name type="scientific">Paenisporosarcina antarctica</name>
    <dbReference type="NCBI Taxonomy" id="417367"/>
    <lineage>
        <taxon>Bacteria</taxon>
        <taxon>Bacillati</taxon>
        <taxon>Bacillota</taxon>
        <taxon>Bacilli</taxon>
        <taxon>Bacillales</taxon>
        <taxon>Caryophanaceae</taxon>
        <taxon>Paenisporosarcina</taxon>
    </lineage>
</organism>
<dbReference type="EMBL" id="CP038015">
    <property type="protein sequence ID" value="QBP41986.1"/>
    <property type="molecule type" value="Genomic_DNA"/>
</dbReference>
<dbReference type="Proteomes" id="UP000294292">
    <property type="component" value="Chromosome"/>
</dbReference>